<dbReference type="AlphaFoldDB" id="R2XPP6"/>
<dbReference type="InterPro" id="IPR011010">
    <property type="entry name" value="DNA_brk_join_enz"/>
</dbReference>
<dbReference type="SUPFAM" id="SSF56349">
    <property type="entry name" value="DNA breaking-rejoining enzymes"/>
    <property type="match status" value="1"/>
</dbReference>
<dbReference type="PANTHER" id="PTHR30629:SF2">
    <property type="entry name" value="PROPHAGE INTEGRASE INTS-RELATED"/>
    <property type="match status" value="1"/>
</dbReference>
<dbReference type="OrthoDB" id="9803188at2"/>
<dbReference type="GO" id="GO:0006310">
    <property type="term" value="P:DNA recombination"/>
    <property type="evidence" value="ECO:0007669"/>
    <property type="project" value="UniProtKB-KW"/>
</dbReference>
<dbReference type="Gene3D" id="1.10.443.10">
    <property type="entry name" value="Intergrase catalytic core"/>
    <property type="match status" value="1"/>
</dbReference>
<dbReference type="InterPro" id="IPR002104">
    <property type="entry name" value="Integrase_catalytic"/>
</dbReference>
<evidence type="ECO:0000256" key="1">
    <source>
        <dbReference type="ARBA" id="ARBA00008857"/>
    </source>
</evidence>
<dbReference type="GO" id="GO:0015074">
    <property type="term" value="P:DNA integration"/>
    <property type="evidence" value="ECO:0007669"/>
    <property type="project" value="UniProtKB-KW"/>
</dbReference>
<dbReference type="CDD" id="cd01189">
    <property type="entry name" value="INT_ICEBs1_C_like"/>
    <property type="match status" value="1"/>
</dbReference>
<organism evidence="6 8">
    <name type="scientific">Enterococcus gilvus ATCC BAA-350</name>
    <dbReference type="NCBI Taxonomy" id="1158614"/>
    <lineage>
        <taxon>Bacteria</taxon>
        <taxon>Bacillati</taxon>
        <taxon>Bacillota</taxon>
        <taxon>Bacilli</taxon>
        <taxon>Lactobacillales</taxon>
        <taxon>Enterococcaceae</taxon>
        <taxon>Enterococcus</taxon>
    </lineage>
</organism>
<protein>
    <recommendedName>
        <fullName evidence="5">Tyr recombinase domain-containing protein</fullName>
    </recommendedName>
</protein>
<dbReference type="PROSITE" id="PS51898">
    <property type="entry name" value="TYR_RECOMBINASE"/>
    <property type="match status" value="1"/>
</dbReference>
<evidence type="ECO:0000259" key="5">
    <source>
        <dbReference type="PROSITE" id="PS51898"/>
    </source>
</evidence>
<dbReference type="PATRIC" id="fig|1158614.3.peg.1081"/>
<reference evidence="7 9" key="2">
    <citation type="submission" date="2013-03" db="EMBL/GenBank/DDBJ databases">
        <title>The Genome Sequence of Enterococcus gilvus ATCC BAA-350 (PacBio/Illumina hybrid assembly).</title>
        <authorList>
            <consortium name="The Broad Institute Genomics Platform"/>
            <consortium name="The Broad Institute Genome Sequencing Center for Infectious Disease"/>
            <person name="Earl A."/>
            <person name="Russ C."/>
            <person name="Gilmore M."/>
            <person name="Surin D."/>
            <person name="Walker B."/>
            <person name="Young S."/>
            <person name="Zeng Q."/>
            <person name="Gargeya S."/>
            <person name="Fitzgerald M."/>
            <person name="Haas B."/>
            <person name="Abouelleil A."/>
            <person name="Allen A.W."/>
            <person name="Alvarado L."/>
            <person name="Arachchi H.M."/>
            <person name="Berlin A.M."/>
            <person name="Chapman S.B."/>
            <person name="Gainer-Dewar J."/>
            <person name="Goldberg J."/>
            <person name="Griggs A."/>
            <person name="Gujja S."/>
            <person name="Hansen M."/>
            <person name="Howarth C."/>
            <person name="Imamovic A."/>
            <person name="Ireland A."/>
            <person name="Larimer J."/>
            <person name="McCowan C."/>
            <person name="Murphy C."/>
            <person name="Pearson M."/>
            <person name="Poon T.W."/>
            <person name="Priest M."/>
            <person name="Roberts A."/>
            <person name="Saif S."/>
            <person name="Shea T."/>
            <person name="Sisk P."/>
            <person name="Sykes S."/>
            <person name="Wortman J."/>
            <person name="Nusbaum C."/>
            <person name="Birren B."/>
        </authorList>
    </citation>
    <scope>NUCLEOTIDE SEQUENCE [LARGE SCALE GENOMIC DNA]</scope>
    <source>
        <strain evidence="7 9">ATCC BAA-350</strain>
    </source>
</reference>
<reference evidence="6 8" key="1">
    <citation type="submission" date="2013-02" db="EMBL/GenBank/DDBJ databases">
        <title>The Genome Sequence of Enterococcus gilvus ATCC BAA-350.</title>
        <authorList>
            <consortium name="The Broad Institute Genome Sequencing Platform"/>
            <consortium name="The Broad Institute Genome Sequencing Center for Infectious Disease"/>
            <person name="Earl A.M."/>
            <person name="Gilmore M.S."/>
            <person name="Lebreton F."/>
            <person name="Walker B."/>
            <person name="Young S.K."/>
            <person name="Zeng Q."/>
            <person name="Gargeya S."/>
            <person name="Fitzgerald M."/>
            <person name="Haas B."/>
            <person name="Abouelleil A."/>
            <person name="Alvarado L."/>
            <person name="Arachchi H.M."/>
            <person name="Berlin A.M."/>
            <person name="Chapman S.B."/>
            <person name="Dewar J."/>
            <person name="Goldberg J."/>
            <person name="Griggs A."/>
            <person name="Gujja S."/>
            <person name="Hansen M."/>
            <person name="Howarth C."/>
            <person name="Imamovic A."/>
            <person name="Larimer J."/>
            <person name="McCowan C."/>
            <person name="Murphy C."/>
            <person name="Neiman D."/>
            <person name="Pearson M."/>
            <person name="Priest M."/>
            <person name="Roberts A."/>
            <person name="Saif S."/>
            <person name="Shea T."/>
            <person name="Sisk P."/>
            <person name="Sykes S."/>
            <person name="Wortman J."/>
            <person name="Nusbaum C."/>
            <person name="Birren B."/>
        </authorList>
    </citation>
    <scope>NUCLEOTIDE SEQUENCE [LARGE SCALE GENOMIC DNA]</scope>
    <source>
        <strain evidence="6 8">ATCC BAA-350</strain>
    </source>
</reference>
<dbReference type="PANTHER" id="PTHR30629">
    <property type="entry name" value="PROPHAGE INTEGRASE"/>
    <property type="match status" value="1"/>
</dbReference>
<evidence type="ECO:0000313" key="6">
    <source>
        <dbReference type="EMBL" id="EOI56864.1"/>
    </source>
</evidence>
<evidence type="ECO:0000313" key="8">
    <source>
        <dbReference type="Proteomes" id="UP000013750"/>
    </source>
</evidence>
<evidence type="ECO:0000313" key="9">
    <source>
        <dbReference type="Proteomes" id="UP000014160"/>
    </source>
</evidence>
<evidence type="ECO:0000256" key="4">
    <source>
        <dbReference type="ARBA" id="ARBA00023172"/>
    </source>
</evidence>
<keyword evidence="9" id="KW-1185">Reference proteome</keyword>
<dbReference type="InterPro" id="IPR004107">
    <property type="entry name" value="Integrase_SAM-like_N"/>
</dbReference>
<accession>R2XPP6</accession>
<dbReference type="eggNOG" id="COG0582">
    <property type="taxonomic scope" value="Bacteria"/>
</dbReference>
<dbReference type="HOGENOM" id="CLU_027562_17_6_9"/>
<dbReference type="Gene3D" id="1.10.150.130">
    <property type="match status" value="1"/>
</dbReference>
<gene>
    <name evidence="7" type="ORF">I592_02921</name>
    <name evidence="6" type="ORF">UKC_01049</name>
</gene>
<dbReference type="InterPro" id="IPR013762">
    <property type="entry name" value="Integrase-like_cat_sf"/>
</dbReference>
<keyword evidence="4" id="KW-0233">DNA recombination</keyword>
<evidence type="ECO:0000313" key="7">
    <source>
        <dbReference type="EMBL" id="EOW83562.1"/>
    </source>
</evidence>
<sequence length="387" mass="44963">MTAIKKYTDKKGNTAYKFQIYLGINPFTGKSKKTTRTGFKTRKEASLAYSKLKIEAEKGNIFRDKRKPTFNELYELWFDTHKLKIKPNTQDSIETIFKKRILPHFGHMKIDKITPIMCQKILNQWAKTYRSFNENKIRFSMVMNYGVKVGLIDFNPMDRVDTPKAQVPPLEKTGNFLSKSELENYMTYIKQECDTKMYTFFRVIGFTGIRKGEALALTWNDIDFEKSTLQVNKTAYYRAKIKGYSTDSPKTKSSIRTIRLDNITLDVLRKWKNDQLKTLLSVGIRVDNKNCLVFSKMTKERELEYINNSIPNRELNKIIAKYNLTPITVHGLRHTHTTLLAESGVIPNTAMKRLGHSKIETTLGIYTHVTETMEEEGLDLFEKHVGF</sequence>
<dbReference type="Pfam" id="PF00589">
    <property type="entry name" value="Phage_integrase"/>
    <property type="match status" value="1"/>
</dbReference>
<comment type="caution">
    <text evidence="6">The sequence shown here is derived from an EMBL/GenBank/DDBJ whole genome shotgun (WGS) entry which is preliminary data.</text>
</comment>
<feature type="domain" description="Tyr recombinase" evidence="5">
    <location>
        <begin position="172"/>
        <end position="379"/>
    </location>
</feature>
<keyword evidence="3" id="KW-0238">DNA-binding</keyword>
<dbReference type="EMBL" id="ASWH01000001">
    <property type="protein sequence ID" value="EOW83562.1"/>
    <property type="molecule type" value="Genomic_DNA"/>
</dbReference>
<name>R2XPP6_9ENTE</name>
<comment type="similarity">
    <text evidence="1">Belongs to the 'phage' integrase family.</text>
</comment>
<evidence type="ECO:0000256" key="2">
    <source>
        <dbReference type="ARBA" id="ARBA00022908"/>
    </source>
</evidence>
<evidence type="ECO:0000256" key="3">
    <source>
        <dbReference type="ARBA" id="ARBA00023125"/>
    </source>
</evidence>
<dbReference type="InterPro" id="IPR010998">
    <property type="entry name" value="Integrase_recombinase_N"/>
</dbReference>
<dbReference type="Proteomes" id="UP000013750">
    <property type="component" value="Unassembled WGS sequence"/>
</dbReference>
<dbReference type="InterPro" id="IPR028259">
    <property type="entry name" value="AP2-like_int_N"/>
</dbReference>
<proteinExistence type="inferred from homology"/>
<dbReference type="EMBL" id="AJDQ01000006">
    <property type="protein sequence ID" value="EOI56864.1"/>
    <property type="molecule type" value="Genomic_DNA"/>
</dbReference>
<keyword evidence="2" id="KW-0229">DNA integration</keyword>
<dbReference type="Pfam" id="PF14657">
    <property type="entry name" value="Arm-DNA-bind_4"/>
    <property type="match status" value="1"/>
</dbReference>
<dbReference type="RefSeq" id="WP_010779497.1">
    <property type="nucleotide sequence ID" value="NZ_ASWH01000001.1"/>
</dbReference>
<dbReference type="Proteomes" id="UP000014160">
    <property type="component" value="Unassembled WGS sequence"/>
</dbReference>
<dbReference type="GO" id="GO:0003677">
    <property type="term" value="F:DNA binding"/>
    <property type="evidence" value="ECO:0007669"/>
    <property type="project" value="UniProtKB-KW"/>
</dbReference>
<dbReference type="Pfam" id="PF14659">
    <property type="entry name" value="Phage_int_SAM_3"/>
    <property type="match status" value="1"/>
</dbReference>
<dbReference type="InterPro" id="IPR050808">
    <property type="entry name" value="Phage_Integrase"/>
</dbReference>